<dbReference type="InterPro" id="IPR036259">
    <property type="entry name" value="MFS_trans_sf"/>
</dbReference>
<comment type="similarity">
    <text evidence="2">Belongs to the major facilitator superfamily. Sugar transporter (TC 2.A.1.1) family.</text>
</comment>
<reference evidence="9 10" key="1">
    <citation type="submission" date="2019-09" db="EMBL/GenBank/DDBJ databases">
        <authorList>
            <person name="Brejova B."/>
        </authorList>
    </citation>
    <scope>NUCLEOTIDE SEQUENCE [LARGE SCALE GENOMIC DNA]</scope>
</reference>
<dbReference type="AlphaFoldDB" id="A0A5E8C0D0"/>
<organism evidence="9 10">
    <name type="scientific">Magnusiomyces paraingens</name>
    <dbReference type="NCBI Taxonomy" id="2606893"/>
    <lineage>
        <taxon>Eukaryota</taxon>
        <taxon>Fungi</taxon>
        <taxon>Dikarya</taxon>
        <taxon>Ascomycota</taxon>
        <taxon>Saccharomycotina</taxon>
        <taxon>Dipodascomycetes</taxon>
        <taxon>Dipodascales</taxon>
        <taxon>Dipodascaceae</taxon>
        <taxon>Magnusiomyces</taxon>
    </lineage>
</organism>
<feature type="transmembrane region" description="Helical" evidence="7">
    <location>
        <begin position="188"/>
        <end position="214"/>
    </location>
</feature>
<evidence type="ECO:0000256" key="7">
    <source>
        <dbReference type="SAM" id="Phobius"/>
    </source>
</evidence>
<feature type="domain" description="Major facilitator superfamily (MFS) profile" evidence="8">
    <location>
        <begin position="50"/>
        <end position="466"/>
    </location>
</feature>
<keyword evidence="6 7" id="KW-0472">Membrane</keyword>
<sequence length="527" mass="58075">MSIISKWANMVAEETHLPWKHKQILEENRERDEALVNSMEQKRGMKKYWPIITSGAGLFSDGYVNNSIGSVNTILGILYPHEYKNSSAQSNVSSIAFVGTVVGQLSFGYVSDHYSRKIGMIVSTIILIVFTILGSGAWGAGGSIYGMLAALTAYRFFIGIGIGGEYPAGSVAAAEASVLISRGSRNRWFVIFTNFMIDFGFVVSAFVPLVLLWICGIDHLTPVWRITLGLGAIPPISLFFLRLLYKENEQFIKNNMKRSGTPYWLATKYYFPRLVVVALIWFIYDFSAYSFGIYSSTIISIIIPDNDLYKTFGWNVVLNLFYIPGAFLGAFASDYLGPRLSLVIGVGLQGIIGFIMAGIYEHLTHNIAGFVVMFGIFLTLGEFGPGDQIGIIASKTSATSIRGQYYGIAAAVGKIGAFVGTKSFPYIIKHFGGSETIRGNQGPFWISSGLCLFSALLALFFLPSLTQDSITEEDERFKAYLQANGFDTSLMGETDNNDSSDSMYDDAENIIVSPDQKLEQSEKDRAF</sequence>
<dbReference type="Pfam" id="PF00083">
    <property type="entry name" value="Sugar_tr"/>
    <property type="match status" value="2"/>
</dbReference>
<dbReference type="Proteomes" id="UP000398389">
    <property type="component" value="Unassembled WGS sequence"/>
</dbReference>
<dbReference type="EMBL" id="CABVLU010000004">
    <property type="protein sequence ID" value="VVT56335.1"/>
    <property type="molecule type" value="Genomic_DNA"/>
</dbReference>
<evidence type="ECO:0000256" key="4">
    <source>
        <dbReference type="ARBA" id="ARBA00022692"/>
    </source>
</evidence>
<evidence type="ECO:0000256" key="3">
    <source>
        <dbReference type="ARBA" id="ARBA00022448"/>
    </source>
</evidence>
<feature type="transmembrane region" description="Helical" evidence="7">
    <location>
        <begin position="312"/>
        <end position="333"/>
    </location>
</feature>
<protein>
    <recommendedName>
        <fullName evidence="8">Major facilitator superfamily (MFS) profile domain-containing protein</fullName>
    </recommendedName>
</protein>
<accession>A0A5E8C0D0</accession>
<feature type="transmembrane region" description="Helical" evidence="7">
    <location>
        <begin position="405"/>
        <end position="424"/>
    </location>
</feature>
<name>A0A5E8C0D0_9ASCO</name>
<feature type="transmembrane region" description="Helical" evidence="7">
    <location>
        <begin position="226"/>
        <end position="245"/>
    </location>
</feature>
<dbReference type="PROSITE" id="PS50850">
    <property type="entry name" value="MFS"/>
    <property type="match status" value="1"/>
</dbReference>
<gene>
    <name evidence="9" type="ORF">SAPINGB_P004979</name>
</gene>
<evidence type="ECO:0000256" key="2">
    <source>
        <dbReference type="ARBA" id="ARBA00010992"/>
    </source>
</evidence>
<comment type="subcellular location">
    <subcellularLocation>
        <location evidence="1">Membrane</location>
        <topology evidence="1">Multi-pass membrane protein</topology>
    </subcellularLocation>
</comment>
<feature type="transmembrane region" description="Helical" evidence="7">
    <location>
        <begin position="366"/>
        <end position="384"/>
    </location>
</feature>
<evidence type="ECO:0000313" key="10">
    <source>
        <dbReference type="Proteomes" id="UP000398389"/>
    </source>
</evidence>
<evidence type="ECO:0000313" key="9">
    <source>
        <dbReference type="EMBL" id="VVT56335.1"/>
    </source>
</evidence>
<feature type="transmembrane region" description="Helical" evidence="7">
    <location>
        <begin position="118"/>
        <end position="138"/>
    </location>
</feature>
<keyword evidence="5 7" id="KW-1133">Transmembrane helix</keyword>
<keyword evidence="10" id="KW-1185">Reference proteome</keyword>
<dbReference type="GO" id="GO:0001406">
    <property type="term" value="F:glycerophosphodiester transmembrane transporter activity"/>
    <property type="evidence" value="ECO:0007669"/>
    <property type="project" value="UniProtKB-ARBA"/>
</dbReference>
<dbReference type="InterPro" id="IPR020846">
    <property type="entry name" value="MFS_dom"/>
</dbReference>
<dbReference type="GO" id="GO:0005886">
    <property type="term" value="C:plasma membrane"/>
    <property type="evidence" value="ECO:0007669"/>
    <property type="project" value="TreeGrafter"/>
</dbReference>
<dbReference type="PANTHER" id="PTHR23508">
    <property type="entry name" value="CARBOXYLIC ACID TRANSPORTER PROTEIN HOMOLOG"/>
    <property type="match status" value="1"/>
</dbReference>
<dbReference type="InterPro" id="IPR005828">
    <property type="entry name" value="MFS_sugar_transport-like"/>
</dbReference>
<dbReference type="SUPFAM" id="SSF103473">
    <property type="entry name" value="MFS general substrate transporter"/>
    <property type="match status" value="1"/>
</dbReference>
<dbReference type="OrthoDB" id="2261376at2759"/>
<evidence type="ECO:0000259" key="8">
    <source>
        <dbReference type="PROSITE" id="PS50850"/>
    </source>
</evidence>
<proteinExistence type="inferred from homology"/>
<dbReference type="GO" id="GO:0046943">
    <property type="term" value="F:carboxylic acid transmembrane transporter activity"/>
    <property type="evidence" value="ECO:0007669"/>
    <property type="project" value="TreeGrafter"/>
</dbReference>
<dbReference type="GeneID" id="43583794"/>
<dbReference type="Gene3D" id="1.20.1250.20">
    <property type="entry name" value="MFS general substrate transporter like domains"/>
    <property type="match status" value="1"/>
</dbReference>
<evidence type="ECO:0000256" key="1">
    <source>
        <dbReference type="ARBA" id="ARBA00004141"/>
    </source>
</evidence>
<dbReference type="PANTHER" id="PTHR23508:SF10">
    <property type="entry name" value="CARBOXYLIC ACID TRANSPORTER PROTEIN HOMOLOG"/>
    <property type="match status" value="1"/>
</dbReference>
<feature type="transmembrane region" description="Helical" evidence="7">
    <location>
        <begin position="340"/>
        <end position="360"/>
    </location>
</feature>
<evidence type="ECO:0000256" key="5">
    <source>
        <dbReference type="ARBA" id="ARBA00022989"/>
    </source>
</evidence>
<keyword evidence="4 7" id="KW-0812">Transmembrane</keyword>
<dbReference type="FunFam" id="1.20.1250.20:FF:000140">
    <property type="entry name" value="Putative MFS phospholipid transporter"/>
    <property type="match status" value="1"/>
</dbReference>
<evidence type="ECO:0000256" key="6">
    <source>
        <dbReference type="ARBA" id="ARBA00023136"/>
    </source>
</evidence>
<feature type="transmembrane region" description="Helical" evidence="7">
    <location>
        <begin position="444"/>
        <end position="462"/>
    </location>
</feature>
<dbReference type="RefSeq" id="XP_031855585.1">
    <property type="nucleotide sequence ID" value="XM_031999694.1"/>
</dbReference>
<feature type="transmembrane region" description="Helical" evidence="7">
    <location>
        <begin position="144"/>
        <end position="167"/>
    </location>
</feature>
<keyword evidence="3" id="KW-0813">Transport</keyword>